<dbReference type="EMBL" id="JBIUGF010000002">
    <property type="protein sequence ID" value="MFJ1336769.1"/>
    <property type="molecule type" value="Genomic_DNA"/>
</dbReference>
<reference evidence="1" key="1">
    <citation type="submission" date="2024-10" db="EMBL/GenBank/DDBJ databases">
        <title>Aeromonas and Pseudomonas from the Cagarras Archipelago, Rio de Janeiro, Brazil.</title>
        <authorList>
            <person name="Canellas A.L.B."/>
            <person name="Laport M.S."/>
        </authorList>
    </citation>
    <scope>NUCLEOTIDE SEQUENCE</scope>
    <source>
        <strain evidence="1">ACP-7</strain>
    </source>
</reference>
<comment type="caution">
    <text evidence="1">The sequence shown here is derived from an EMBL/GenBank/DDBJ whole genome shotgun (WGS) entry which is preliminary data.</text>
</comment>
<proteinExistence type="predicted"/>
<accession>A0ACC7LRD2</accession>
<sequence>MCSAGISMAPGLKGLKKLDPLMGGDAILDKLGLPSLMGEKHGMLGGEQESTPEAVTAEKAKAVSTDVQAARESERRRRAASSGLSSTILGGGVGTGTTGNKTLFGA</sequence>
<organism evidence="1 2">
    <name type="scientific">Pseudomonas caricapapayae</name>
    <dbReference type="NCBI Taxonomy" id="46678"/>
    <lineage>
        <taxon>Bacteria</taxon>
        <taxon>Pseudomonadati</taxon>
        <taxon>Pseudomonadota</taxon>
        <taxon>Gammaproteobacteria</taxon>
        <taxon>Pseudomonadales</taxon>
        <taxon>Pseudomonadaceae</taxon>
        <taxon>Pseudomonas</taxon>
    </lineage>
</organism>
<protein>
    <submittedName>
        <fullName evidence="1">Uncharacterized protein</fullName>
    </submittedName>
</protein>
<gene>
    <name evidence="1" type="ORF">ACIKP7_01355</name>
</gene>
<evidence type="ECO:0000313" key="2">
    <source>
        <dbReference type="Proteomes" id="UP001615411"/>
    </source>
</evidence>
<evidence type="ECO:0000313" key="1">
    <source>
        <dbReference type="EMBL" id="MFJ1336769.1"/>
    </source>
</evidence>
<dbReference type="Proteomes" id="UP001615411">
    <property type="component" value="Unassembled WGS sequence"/>
</dbReference>
<keyword evidence="2" id="KW-1185">Reference proteome</keyword>
<name>A0ACC7LRD2_9PSED</name>